<feature type="compositionally biased region" description="Basic and acidic residues" evidence="1">
    <location>
        <begin position="7"/>
        <end position="60"/>
    </location>
</feature>
<name>A0A344PL41_9RHOB</name>
<accession>A0A344PL41</accession>
<evidence type="ECO:0000256" key="1">
    <source>
        <dbReference type="SAM" id="MobiDB-lite"/>
    </source>
</evidence>
<keyword evidence="3" id="KW-1185">Reference proteome</keyword>
<dbReference type="AlphaFoldDB" id="A0A344PL41"/>
<dbReference type="RefSeq" id="WP_114076415.1">
    <property type="nucleotide sequence ID" value="NZ_CP030918.1"/>
</dbReference>
<dbReference type="KEGG" id="pars:DRW48_10660"/>
<feature type="region of interest" description="Disordered" evidence="1">
    <location>
        <begin position="1"/>
        <end position="60"/>
    </location>
</feature>
<evidence type="ECO:0000313" key="2">
    <source>
        <dbReference type="EMBL" id="AXC50096.1"/>
    </source>
</evidence>
<dbReference type="OrthoDB" id="7067623at2"/>
<protein>
    <submittedName>
        <fullName evidence="2">Uncharacterized protein</fullName>
    </submittedName>
</protein>
<dbReference type="Proteomes" id="UP000252023">
    <property type="component" value="Chromosome"/>
</dbReference>
<reference evidence="3" key="1">
    <citation type="submission" date="2018-07" db="EMBL/GenBank/DDBJ databases">
        <title>Genome sequencing of Paracoccus sp. SC2-6.</title>
        <authorList>
            <person name="Heo J."/>
            <person name="Kim S.-J."/>
            <person name="Kwon S.-W."/>
        </authorList>
    </citation>
    <scope>NUCLEOTIDE SEQUENCE [LARGE SCALE GENOMIC DNA]</scope>
    <source>
        <strain evidence="3">SC2-6</strain>
    </source>
</reference>
<evidence type="ECO:0000313" key="3">
    <source>
        <dbReference type="Proteomes" id="UP000252023"/>
    </source>
</evidence>
<organism evidence="2 3">
    <name type="scientific">Paracoccus suum</name>
    <dbReference type="NCBI Taxonomy" id="2259340"/>
    <lineage>
        <taxon>Bacteria</taxon>
        <taxon>Pseudomonadati</taxon>
        <taxon>Pseudomonadota</taxon>
        <taxon>Alphaproteobacteria</taxon>
        <taxon>Rhodobacterales</taxon>
        <taxon>Paracoccaceae</taxon>
        <taxon>Paracoccus</taxon>
    </lineage>
</organism>
<gene>
    <name evidence="2" type="ORF">DRW48_10660</name>
</gene>
<sequence length="60" mass="6796">MATNTGDGHRIGSVKDRTQIKGEDGHHTKRDRTTGEFMDRKADDKPFKGVAKEPDKRQDK</sequence>
<dbReference type="EMBL" id="CP030918">
    <property type="protein sequence ID" value="AXC50096.1"/>
    <property type="molecule type" value="Genomic_DNA"/>
</dbReference>
<proteinExistence type="predicted"/>